<dbReference type="PROSITE" id="PS50920">
    <property type="entry name" value="SOLCAR"/>
    <property type="match status" value="1"/>
</dbReference>
<dbReference type="AlphaFoldDB" id="A0A5J5AN09"/>
<feature type="repeat" description="Solcar" evidence="4">
    <location>
        <begin position="40"/>
        <end position="125"/>
    </location>
</feature>
<dbReference type="EMBL" id="CM018043">
    <property type="protein sequence ID" value="KAA8530461.1"/>
    <property type="molecule type" value="Genomic_DNA"/>
</dbReference>
<dbReference type="OrthoDB" id="276989at2759"/>
<evidence type="ECO:0000256" key="5">
    <source>
        <dbReference type="RuleBase" id="RU000488"/>
    </source>
</evidence>
<dbReference type="InterPro" id="IPR023395">
    <property type="entry name" value="MCP_dom_sf"/>
</dbReference>
<comment type="similarity">
    <text evidence="5">Belongs to the mitochondrial carrier (TC 2.A.29) family.</text>
</comment>
<comment type="subcellular location">
    <subcellularLocation>
        <location evidence="1">Membrane</location>
        <topology evidence="1">Multi-pass membrane protein</topology>
    </subcellularLocation>
</comment>
<dbReference type="PANTHER" id="PTHR46080:SF3">
    <property type="entry name" value="MITOCHONDRIAL SUBSTRATE CARRIER FAMILY PROTEIN"/>
    <property type="match status" value="1"/>
</dbReference>
<sequence length="130" mass="14542">MTYSPSSAVWWASYGSSQRIIWRLLGHGTEREEFVPSQWTIASVQTAGGIIAGATASCITTPLDTIKTRLQVMGHEKRHTARQVVKGLIRDDGWKGLYRGLGPRFFSMSAWGTSMIVAYEYLKRLCAKDE</sequence>
<dbReference type="InterPro" id="IPR018108">
    <property type="entry name" value="MCP_transmembrane"/>
</dbReference>
<keyword evidence="2 4" id="KW-0812">Transmembrane</keyword>
<dbReference type="GO" id="GO:0016020">
    <property type="term" value="C:membrane"/>
    <property type="evidence" value="ECO:0007669"/>
    <property type="project" value="UniProtKB-SubCell"/>
</dbReference>
<gene>
    <name evidence="6" type="ORF">F0562_005170</name>
</gene>
<evidence type="ECO:0000256" key="3">
    <source>
        <dbReference type="ARBA" id="ARBA00023136"/>
    </source>
</evidence>
<organism evidence="6 7">
    <name type="scientific">Nyssa sinensis</name>
    <dbReference type="NCBI Taxonomy" id="561372"/>
    <lineage>
        <taxon>Eukaryota</taxon>
        <taxon>Viridiplantae</taxon>
        <taxon>Streptophyta</taxon>
        <taxon>Embryophyta</taxon>
        <taxon>Tracheophyta</taxon>
        <taxon>Spermatophyta</taxon>
        <taxon>Magnoliopsida</taxon>
        <taxon>eudicotyledons</taxon>
        <taxon>Gunneridae</taxon>
        <taxon>Pentapetalae</taxon>
        <taxon>asterids</taxon>
        <taxon>Cornales</taxon>
        <taxon>Nyssaceae</taxon>
        <taxon>Nyssa</taxon>
    </lineage>
</organism>
<evidence type="ECO:0000256" key="2">
    <source>
        <dbReference type="ARBA" id="ARBA00022692"/>
    </source>
</evidence>
<evidence type="ECO:0000256" key="4">
    <source>
        <dbReference type="PROSITE-ProRule" id="PRU00282"/>
    </source>
</evidence>
<dbReference type="Proteomes" id="UP000325577">
    <property type="component" value="Linkage Group LG2"/>
</dbReference>
<dbReference type="SUPFAM" id="SSF103506">
    <property type="entry name" value="Mitochondrial carrier"/>
    <property type="match status" value="1"/>
</dbReference>
<reference evidence="6 7" key="1">
    <citation type="submission" date="2019-09" db="EMBL/GenBank/DDBJ databases">
        <title>A chromosome-level genome assembly of the Chinese tupelo Nyssa sinensis.</title>
        <authorList>
            <person name="Yang X."/>
            <person name="Kang M."/>
            <person name="Yang Y."/>
            <person name="Xiong H."/>
            <person name="Wang M."/>
            <person name="Zhang Z."/>
            <person name="Wang Z."/>
            <person name="Wu H."/>
            <person name="Ma T."/>
            <person name="Liu J."/>
            <person name="Xi Z."/>
        </authorList>
    </citation>
    <scope>NUCLEOTIDE SEQUENCE [LARGE SCALE GENOMIC DNA]</scope>
    <source>
        <strain evidence="6">J267</strain>
        <tissue evidence="6">Leaf</tissue>
    </source>
</reference>
<accession>A0A5J5AN09</accession>
<keyword evidence="7" id="KW-1185">Reference proteome</keyword>
<dbReference type="Gene3D" id="1.50.40.10">
    <property type="entry name" value="Mitochondrial carrier domain"/>
    <property type="match status" value="1"/>
</dbReference>
<dbReference type="PANTHER" id="PTHR46080">
    <property type="entry name" value="MITOCHONDRIAL SUBSTRATE CARRIER FAMILY PROTEIN J"/>
    <property type="match status" value="1"/>
</dbReference>
<proteinExistence type="inferred from homology"/>
<name>A0A5J5AN09_9ASTE</name>
<evidence type="ECO:0000256" key="1">
    <source>
        <dbReference type="ARBA" id="ARBA00004141"/>
    </source>
</evidence>
<evidence type="ECO:0000313" key="7">
    <source>
        <dbReference type="Proteomes" id="UP000325577"/>
    </source>
</evidence>
<evidence type="ECO:0000313" key="6">
    <source>
        <dbReference type="EMBL" id="KAA8530461.1"/>
    </source>
</evidence>
<keyword evidence="5" id="KW-0813">Transport</keyword>
<keyword evidence="3 4" id="KW-0472">Membrane</keyword>
<dbReference type="Pfam" id="PF00153">
    <property type="entry name" value="Mito_carr"/>
    <property type="match status" value="1"/>
</dbReference>
<evidence type="ECO:0008006" key="8">
    <source>
        <dbReference type="Google" id="ProtNLM"/>
    </source>
</evidence>
<protein>
    <recommendedName>
        <fullName evidence="8">Mitochondrial carrier protein</fullName>
    </recommendedName>
</protein>